<evidence type="ECO:0000313" key="3">
    <source>
        <dbReference type="Proteomes" id="UP000044602"/>
    </source>
</evidence>
<protein>
    <submittedName>
        <fullName evidence="2">Uncharacterized protein</fullName>
    </submittedName>
</protein>
<feature type="compositionally biased region" description="Pro residues" evidence="1">
    <location>
        <begin position="80"/>
        <end position="91"/>
    </location>
</feature>
<feature type="region of interest" description="Disordered" evidence="1">
    <location>
        <begin position="386"/>
        <end position="410"/>
    </location>
</feature>
<dbReference type="PANTHER" id="PTHR42032:SF1">
    <property type="entry name" value="YALI0E30679P"/>
    <property type="match status" value="1"/>
</dbReference>
<dbReference type="AlphaFoldDB" id="A0A0G4M946"/>
<evidence type="ECO:0000256" key="1">
    <source>
        <dbReference type="SAM" id="MobiDB-lite"/>
    </source>
</evidence>
<gene>
    <name evidence="2" type="ORF">BN1708_005143</name>
</gene>
<name>A0A0G4M946_VERLO</name>
<reference evidence="2 3" key="1">
    <citation type="submission" date="2015-05" db="EMBL/GenBank/DDBJ databases">
        <authorList>
            <person name="Wang D.B."/>
            <person name="Wang M."/>
        </authorList>
    </citation>
    <scope>NUCLEOTIDE SEQUENCE [LARGE SCALE GENOMIC DNA]</scope>
    <source>
        <strain evidence="2">VL1</strain>
    </source>
</reference>
<feature type="region of interest" description="Disordered" evidence="1">
    <location>
        <begin position="519"/>
        <end position="550"/>
    </location>
</feature>
<feature type="region of interest" description="Disordered" evidence="1">
    <location>
        <begin position="240"/>
        <end position="277"/>
    </location>
</feature>
<feature type="compositionally biased region" description="Polar residues" evidence="1">
    <location>
        <begin position="390"/>
        <end position="410"/>
    </location>
</feature>
<accession>A0A0G4M946</accession>
<dbReference type="Proteomes" id="UP000044602">
    <property type="component" value="Unassembled WGS sequence"/>
</dbReference>
<dbReference type="EMBL" id="CVQH01021418">
    <property type="protein sequence ID" value="CRK30485.1"/>
    <property type="molecule type" value="Genomic_DNA"/>
</dbReference>
<proteinExistence type="predicted"/>
<organism evidence="2 3">
    <name type="scientific">Verticillium longisporum</name>
    <name type="common">Verticillium dahliae var. longisporum</name>
    <dbReference type="NCBI Taxonomy" id="100787"/>
    <lineage>
        <taxon>Eukaryota</taxon>
        <taxon>Fungi</taxon>
        <taxon>Dikarya</taxon>
        <taxon>Ascomycota</taxon>
        <taxon>Pezizomycotina</taxon>
        <taxon>Sordariomycetes</taxon>
        <taxon>Hypocreomycetidae</taxon>
        <taxon>Glomerellales</taxon>
        <taxon>Plectosphaerellaceae</taxon>
        <taxon>Verticillium</taxon>
    </lineage>
</organism>
<feature type="compositionally biased region" description="Basic and acidic residues" evidence="1">
    <location>
        <begin position="267"/>
        <end position="276"/>
    </location>
</feature>
<keyword evidence="3" id="KW-1185">Reference proteome</keyword>
<evidence type="ECO:0000313" key="2">
    <source>
        <dbReference type="EMBL" id="CRK30485.1"/>
    </source>
</evidence>
<sequence length="550" mass="60158">MSIAIATNIPPPLGANDSDFLPIIIALLLSDVPTPTPATALPARQPFRRPRPPVFEADAANVHATNVTRHHQTMSDDSPPRAPPPPPPTPPIMTNTTTVKSPPPPPNGHAIRRANTIDESYRRPRSSFTSAAATASGPYDAPRRRDSTLSDYSLGDAGDLFNPKPVGHQPSAEDGSKWTHLPIAFALLPAVGGILFQNGSAIVTDVMLLGLSAVFLHWSVTQPWNWYHSAQEVRLHEELSSSLAVDDESDPDPTSETEPADASSSKTKPDTKRRTTTDATSDALAELYLHEVLALVSCFFFPILGAYLLHTIRAQLSRPSEGLVSNYNLSIFLLAAELRPMSHMIRLVQSRTLRLQRYVHENPYSRVAANSTHIATLQERIEALEARPASATTSGTSQKQQQNGTAEQKQQAALLRDVRNAIQPELDALNRAVRRYEKKATVLAMQTESRFAMLDARLGDAIALAAAAAKNSAAQPSLLRWLTESAWNLCMLPFRALTSVLLLPFRTLLGLLKRQKRVPDKMSRSARTARPSSGQSRSGSDRPLSRLSRR</sequence>
<feature type="compositionally biased region" description="Low complexity" evidence="1">
    <location>
        <begin position="126"/>
        <end position="136"/>
    </location>
</feature>
<feature type="region of interest" description="Disordered" evidence="1">
    <location>
        <begin position="68"/>
        <end position="174"/>
    </location>
</feature>
<dbReference type="PANTHER" id="PTHR42032">
    <property type="entry name" value="YALI0E30679P"/>
    <property type="match status" value="1"/>
</dbReference>
<dbReference type="STRING" id="100787.A0A0G4M946"/>
<feature type="compositionally biased region" description="Acidic residues" evidence="1">
    <location>
        <begin position="245"/>
        <end position="259"/>
    </location>
</feature>